<gene>
    <name evidence="2" type="ORF">AFIC_002427</name>
</gene>
<dbReference type="RefSeq" id="WP_275246495.1">
    <property type="nucleotide sequence ID" value="NZ_BAABDX010000001.1"/>
</dbReference>
<evidence type="ECO:0000259" key="1">
    <source>
        <dbReference type="Pfam" id="PF00535"/>
    </source>
</evidence>
<sequence>MTDKPTFSIVLATYGRGPHIAPTIEAVLRQDFDDFELLVVGDGCKDETEAVVRSFSDRRISWHNLPQNMGSQSFPNNEGIRIAHGEWIAYLGHDDIWTRDHLSRIRAASLHDKDADFAVSGCVYHTPPGTGIYYVHGLFKESDNIAGYFFPPSSIAHRRDVTERIGAWQDPHSIAKPVDHDFTSRALKAGMKFVSTGMITVHKFAAGHRYLSYLRVNSDEQRDMLAALVNGTAPDPAEIAETAMKAGTFMLTDPTDYEKTYKPGVVFETNRQNKGLSRPPLSPLNKRTVIEQTGEARALDWQHFAHKQPEFRWSGPNPRPKILIPYTGQRARITLQALTKNLAGLTMYVEDRRVESRIRKGLFGKSRIRAEIPLKADDYTVLTLDKPTVPLSSLYKGKGDQLVGIAIASIVLDPIF</sequence>
<dbReference type="SUPFAM" id="SSF53448">
    <property type="entry name" value="Nucleotide-diphospho-sugar transferases"/>
    <property type="match status" value="1"/>
</dbReference>
<organism evidence="2 3">
    <name type="scientific">Afipia carboxydohydrogena</name>
    <name type="common">Pseudomonas carboxydohydrogena</name>
    <dbReference type="NCBI Taxonomy" id="290"/>
    <lineage>
        <taxon>Bacteria</taxon>
        <taxon>Pseudomonadati</taxon>
        <taxon>Pseudomonadota</taxon>
        <taxon>Alphaproteobacteria</taxon>
        <taxon>Hyphomicrobiales</taxon>
        <taxon>Nitrobacteraceae</taxon>
        <taxon>Afipia</taxon>
    </lineage>
</organism>
<dbReference type="CDD" id="cd00761">
    <property type="entry name" value="Glyco_tranf_GTA_type"/>
    <property type="match status" value="1"/>
</dbReference>
<evidence type="ECO:0000313" key="3">
    <source>
        <dbReference type="Proteomes" id="UP001213907"/>
    </source>
</evidence>
<dbReference type="Proteomes" id="UP001213907">
    <property type="component" value="Chromosome"/>
</dbReference>
<keyword evidence="3" id="KW-1185">Reference proteome</keyword>
<name>A0ABY8BLK8_AFICR</name>
<feature type="domain" description="Glycosyltransferase 2-like" evidence="1">
    <location>
        <begin position="8"/>
        <end position="135"/>
    </location>
</feature>
<reference evidence="2 3" key="1">
    <citation type="submission" date="2022-11" db="EMBL/GenBank/DDBJ databases">
        <authorList>
            <person name="Siebert D."/>
            <person name="Busche T."/>
            <person name="Saydam E."/>
            <person name="Kalinowski J."/>
            <person name="Ruckert C."/>
            <person name="Blombach B."/>
        </authorList>
    </citation>
    <scope>NUCLEOTIDE SEQUENCE [LARGE SCALE GENOMIC DNA]</scope>
    <source>
        <strain evidence="2 3">DSM 1083</strain>
    </source>
</reference>
<evidence type="ECO:0000313" key="2">
    <source>
        <dbReference type="EMBL" id="WEF50872.1"/>
    </source>
</evidence>
<dbReference type="InterPro" id="IPR001173">
    <property type="entry name" value="Glyco_trans_2-like"/>
</dbReference>
<dbReference type="PANTHER" id="PTHR43685:SF11">
    <property type="entry name" value="GLYCOSYLTRANSFERASE TAGX-RELATED"/>
    <property type="match status" value="1"/>
</dbReference>
<accession>A0ABY8BLK8</accession>
<proteinExistence type="predicted"/>
<dbReference type="InterPro" id="IPR029044">
    <property type="entry name" value="Nucleotide-diphossugar_trans"/>
</dbReference>
<protein>
    <submittedName>
        <fullName evidence="2">Glycosyltransferase family 2 protein</fullName>
    </submittedName>
</protein>
<dbReference type="InterPro" id="IPR050834">
    <property type="entry name" value="Glycosyltransf_2"/>
</dbReference>
<dbReference type="Pfam" id="PF00535">
    <property type="entry name" value="Glycos_transf_2"/>
    <property type="match status" value="1"/>
</dbReference>
<dbReference type="PANTHER" id="PTHR43685">
    <property type="entry name" value="GLYCOSYLTRANSFERASE"/>
    <property type="match status" value="1"/>
</dbReference>
<dbReference type="Gene3D" id="3.90.550.10">
    <property type="entry name" value="Spore Coat Polysaccharide Biosynthesis Protein SpsA, Chain A"/>
    <property type="match status" value="1"/>
</dbReference>
<dbReference type="EMBL" id="CP113162">
    <property type="protein sequence ID" value="WEF50872.1"/>
    <property type="molecule type" value="Genomic_DNA"/>
</dbReference>